<dbReference type="InterPro" id="IPR028098">
    <property type="entry name" value="Glyco_trans_4-like_N"/>
</dbReference>
<dbReference type="Pfam" id="PF00534">
    <property type="entry name" value="Glycos_transf_1"/>
    <property type="match status" value="1"/>
</dbReference>
<evidence type="ECO:0000313" key="3">
    <source>
        <dbReference type="EMBL" id="NNU44143.1"/>
    </source>
</evidence>
<keyword evidence="4" id="KW-1185">Reference proteome</keyword>
<feature type="domain" description="Glycosyl transferase family 1" evidence="1">
    <location>
        <begin position="194"/>
        <end position="350"/>
    </location>
</feature>
<evidence type="ECO:0000313" key="4">
    <source>
        <dbReference type="Proteomes" id="UP000552954"/>
    </source>
</evidence>
<proteinExistence type="predicted"/>
<evidence type="ECO:0000259" key="1">
    <source>
        <dbReference type="Pfam" id="PF00534"/>
    </source>
</evidence>
<reference evidence="3 4" key="2">
    <citation type="submission" date="2020-06" db="EMBL/GenBank/DDBJ databases">
        <title>Ramlibacter rhizophilus sp. nov., isolated from rhizosphere soil of national flower Mugunghwa from South Korea.</title>
        <authorList>
            <person name="Zheng-Fei Y."/>
            <person name="Huan T."/>
        </authorList>
    </citation>
    <scope>NUCLEOTIDE SEQUENCE [LARGE SCALE GENOMIC DNA]</scope>
    <source>
        <strain evidence="3 4">B156</strain>
    </source>
</reference>
<feature type="domain" description="Glycosyltransferase subfamily 4-like N-terminal" evidence="2">
    <location>
        <begin position="3"/>
        <end position="140"/>
    </location>
</feature>
<comment type="caution">
    <text evidence="3">The sequence shown here is derived from an EMBL/GenBank/DDBJ whole genome shotgun (WGS) entry which is preliminary data.</text>
</comment>
<protein>
    <submittedName>
        <fullName evidence="3">Glycosyltransferase family 4 protein</fullName>
    </submittedName>
</protein>
<dbReference type="GO" id="GO:0016757">
    <property type="term" value="F:glycosyltransferase activity"/>
    <property type="evidence" value="ECO:0007669"/>
    <property type="project" value="InterPro"/>
</dbReference>
<keyword evidence="3" id="KW-0808">Transferase</keyword>
<dbReference type="SUPFAM" id="SSF53756">
    <property type="entry name" value="UDP-Glycosyltransferase/glycogen phosphorylase"/>
    <property type="match status" value="1"/>
</dbReference>
<dbReference type="Gene3D" id="3.40.50.2000">
    <property type="entry name" value="Glycogen Phosphorylase B"/>
    <property type="match status" value="2"/>
</dbReference>
<dbReference type="AlphaFoldDB" id="A0A849KJD5"/>
<accession>A0A849KJD5</accession>
<reference evidence="3 4" key="1">
    <citation type="submission" date="2020-05" db="EMBL/GenBank/DDBJ databases">
        <authorList>
            <person name="Khan S.A."/>
            <person name="Jeon C.O."/>
            <person name="Chun B.H."/>
        </authorList>
    </citation>
    <scope>NUCLEOTIDE SEQUENCE [LARGE SCALE GENOMIC DNA]</scope>
    <source>
        <strain evidence="3 4">B156</strain>
    </source>
</reference>
<dbReference type="Proteomes" id="UP000552954">
    <property type="component" value="Unassembled WGS sequence"/>
</dbReference>
<dbReference type="PANTHER" id="PTHR12526:SF638">
    <property type="entry name" value="SPORE COAT PROTEIN SA"/>
    <property type="match status" value="1"/>
</dbReference>
<evidence type="ECO:0000259" key="2">
    <source>
        <dbReference type="Pfam" id="PF13477"/>
    </source>
</evidence>
<dbReference type="PANTHER" id="PTHR12526">
    <property type="entry name" value="GLYCOSYLTRANSFERASE"/>
    <property type="match status" value="1"/>
</dbReference>
<organism evidence="3 4">
    <name type="scientific">Ramlibacter montanisoli</name>
    <dbReference type="NCBI Taxonomy" id="2732512"/>
    <lineage>
        <taxon>Bacteria</taxon>
        <taxon>Pseudomonadati</taxon>
        <taxon>Pseudomonadota</taxon>
        <taxon>Betaproteobacteria</taxon>
        <taxon>Burkholderiales</taxon>
        <taxon>Comamonadaceae</taxon>
        <taxon>Ramlibacter</taxon>
    </lineage>
</organism>
<dbReference type="RefSeq" id="WP_171560576.1">
    <property type="nucleotide sequence ID" value="NZ_JABFCS010000001.1"/>
</dbReference>
<dbReference type="EMBL" id="JABFCS010000001">
    <property type="protein sequence ID" value="NNU44143.1"/>
    <property type="molecule type" value="Genomic_DNA"/>
</dbReference>
<gene>
    <name evidence="3" type="ORF">HK415_14720</name>
</gene>
<dbReference type="Pfam" id="PF13477">
    <property type="entry name" value="Glyco_trans_4_2"/>
    <property type="match status" value="1"/>
</dbReference>
<name>A0A849KJD5_9BURK</name>
<dbReference type="InterPro" id="IPR001296">
    <property type="entry name" value="Glyco_trans_1"/>
</dbReference>
<sequence>MKRLLFFVPEDRFFLSHFLARGRAAQAAGFDVVVLGRQSDQAEAIRAEGMRFVPLPLRRDRLNPVREFFRVFLQVLKVYRRERPDVVHHVAIRPILHGSLAARLLRMRNVINAPVGMGYVFSSDQLKARVLRPIVRTLLRLLLHPPGAMVVFENPDDLRANAQLGTVRADECVLIRGAGVDVASFRPHPAGSALPVVTLAARMLRDKGVEEFAQAARELKRRGVQAIFRLAGDVDPTNPTSLTAAQLQAWHDEGTVDWLGHCTDMPAVWGESDIACLPSYREGLPKALLEALACGLPVVATDVPGCRETVEPGANGFLVPARDSAALADALQALIVSPELRERFGRRSRDKAVAEFADEVVVAATLTLYDEAVRTGHADHHGSVR</sequence>
<dbReference type="CDD" id="cd03808">
    <property type="entry name" value="GT4_CapM-like"/>
    <property type="match status" value="1"/>
</dbReference>